<evidence type="ECO:0000313" key="4">
    <source>
        <dbReference type="Proteomes" id="UP001142374"/>
    </source>
</evidence>
<comment type="similarity">
    <text evidence="1">Belongs to the UPF0312 family.</text>
</comment>
<dbReference type="InterPro" id="IPR007372">
    <property type="entry name" value="Lipid/polyisoprenoid-bd_YceI"/>
</dbReference>
<accession>A0A9X2LDX0</accession>
<evidence type="ECO:0000259" key="2">
    <source>
        <dbReference type="SMART" id="SM00867"/>
    </source>
</evidence>
<evidence type="ECO:0000313" key="3">
    <source>
        <dbReference type="EMBL" id="MCQ8769162.1"/>
    </source>
</evidence>
<dbReference type="SUPFAM" id="SSF101874">
    <property type="entry name" value="YceI-like"/>
    <property type="match status" value="1"/>
</dbReference>
<dbReference type="InterPro" id="IPR036761">
    <property type="entry name" value="TTHA0802/YceI-like_sf"/>
</dbReference>
<reference evidence="3" key="1">
    <citation type="submission" date="2022-06" db="EMBL/GenBank/DDBJ databases">
        <title>WGS of actinobacteria.</title>
        <authorList>
            <person name="Thawai C."/>
        </authorList>
    </citation>
    <scope>NUCLEOTIDE SEQUENCE</scope>
    <source>
        <strain evidence="3">AA8</strain>
    </source>
</reference>
<protein>
    <submittedName>
        <fullName evidence="3">YceI family protein</fullName>
    </submittedName>
</protein>
<evidence type="ECO:0000256" key="1">
    <source>
        <dbReference type="ARBA" id="ARBA00008812"/>
    </source>
</evidence>
<comment type="caution">
    <text evidence="3">The sequence shown here is derived from an EMBL/GenBank/DDBJ whole genome shotgun (WGS) entry which is preliminary data.</text>
</comment>
<gene>
    <name evidence="3" type="ORF">NQU55_05120</name>
</gene>
<name>A0A9X2LDX0_9ACTN</name>
<dbReference type="EMBL" id="JANIID010000003">
    <property type="protein sequence ID" value="MCQ8769162.1"/>
    <property type="molecule type" value="Genomic_DNA"/>
</dbReference>
<dbReference type="RefSeq" id="WP_168090679.1">
    <property type="nucleotide sequence ID" value="NZ_JAATER010000002.1"/>
</dbReference>
<proteinExistence type="inferred from homology"/>
<sequence>MGIQGADRQNGPLPGVYRIDPEASEIRFRMRALFGLFPIKGTLSVAHGRIAVEEPESASTVEAVIPVDSFSSGHAQRDRHVRSADYLDSALHPEIRFHGGDVRRADAGVTVHGELTVRGVARPVVLTVGQVVADGSRLSLQATAVVDRYAFGVTHAKGMTGRRLRIALDVVAVR</sequence>
<dbReference type="Proteomes" id="UP001142374">
    <property type="component" value="Unassembled WGS sequence"/>
</dbReference>
<dbReference type="SMART" id="SM00867">
    <property type="entry name" value="YceI"/>
    <property type="match status" value="1"/>
</dbReference>
<keyword evidence="4" id="KW-1185">Reference proteome</keyword>
<feature type="domain" description="Lipid/polyisoprenoid-binding YceI-like" evidence="2">
    <location>
        <begin position="16"/>
        <end position="173"/>
    </location>
</feature>
<dbReference type="Pfam" id="PF04264">
    <property type="entry name" value="YceI"/>
    <property type="match status" value="1"/>
</dbReference>
<dbReference type="PANTHER" id="PTHR34406:SF1">
    <property type="entry name" value="PROTEIN YCEI"/>
    <property type="match status" value="1"/>
</dbReference>
<organism evidence="3 4">
    <name type="scientific">Streptomyces telluris</name>
    <dbReference type="NCBI Taxonomy" id="2720021"/>
    <lineage>
        <taxon>Bacteria</taxon>
        <taxon>Bacillati</taxon>
        <taxon>Actinomycetota</taxon>
        <taxon>Actinomycetes</taxon>
        <taxon>Kitasatosporales</taxon>
        <taxon>Streptomycetaceae</taxon>
        <taxon>Streptomyces</taxon>
    </lineage>
</organism>
<dbReference type="Gene3D" id="2.40.128.110">
    <property type="entry name" value="Lipid/polyisoprenoid-binding, YceI-like"/>
    <property type="match status" value="1"/>
</dbReference>
<dbReference type="PANTHER" id="PTHR34406">
    <property type="entry name" value="PROTEIN YCEI"/>
    <property type="match status" value="1"/>
</dbReference>
<dbReference type="AlphaFoldDB" id="A0A9X2LDX0"/>